<keyword evidence="6 9" id="KW-0028">Amino-acid biosynthesis</keyword>
<evidence type="ECO:0000256" key="3">
    <source>
        <dbReference type="ARBA" id="ARBA00022857"/>
    </source>
</evidence>
<dbReference type="InterPro" id="IPR036291">
    <property type="entry name" value="NAD(P)-bd_dom_sf"/>
</dbReference>
<dbReference type="FunFam" id="1.10.3730.10:FF:000001">
    <property type="entry name" value="Pyrroline-5-carboxylate reductase"/>
    <property type="match status" value="1"/>
</dbReference>
<sequence length="267" mass="27816">MKRSDEMDSIGVIGAGQMGGALLKGLIESGFSSSDSVFVSGGSGRTAAILQKELHYNLCQSNSEVAKKVDILILAVTPQIMPTVLNEIKEAIMPGTLLISLAAGMEFSEYTKLLNEKIKLVRAIPNTPVSIQAGMTAVSYNDQIGSSERDKTEALFQAVGEVVEVSEAQLNSAGTVSGCSPAFIAIFIEALADGGVLNGLSRKQAYLLAEQAILGTAKLALLSGDHPGIVKDDVCSPGGSTIKGVVALEQFGFRNAVIQAIDAATKN</sequence>
<feature type="binding site" evidence="8">
    <location>
        <begin position="75"/>
        <end position="78"/>
    </location>
    <ligand>
        <name>NADP(+)</name>
        <dbReference type="ChEBI" id="CHEBI:58349"/>
    </ligand>
</feature>
<dbReference type="AlphaFoldDB" id="A0AAW9JUV1"/>
<proteinExistence type="inferred from homology"/>
<dbReference type="HAMAP" id="MF_01925">
    <property type="entry name" value="P5C_reductase"/>
    <property type="match status" value="1"/>
</dbReference>
<accession>A0AAW9JUV1</accession>
<dbReference type="NCBIfam" id="TIGR00112">
    <property type="entry name" value="proC"/>
    <property type="match status" value="1"/>
</dbReference>
<dbReference type="PIRSF" id="PIRSF000193">
    <property type="entry name" value="Pyrrol-5-carb_rd"/>
    <property type="match status" value="1"/>
</dbReference>
<evidence type="ECO:0000256" key="4">
    <source>
        <dbReference type="ARBA" id="ARBA00023002"/>
    </source>
</evidence>
<dbReference type="InterPro" id="IPR000304">
    <property type="entry name" value="Pyrroline-COOH_reductase"/>
</dbReference>
<evidence type="ECO:0000259" key="11">
    <source>
        <dbReference type="Pfam" id="PF14748"/>
    </source>
</evidence>
<feature type="binding site" evidence="8">
    <location>
        <begin position="13"/>
        <end position="18"/>
    </location>
    <ligand>
        <name>NADP(+)</name>
        <dbReference type="ChEBI" id="CHEBI:58349"/>
    </ligand>
</feature>
<evidence type="ECO:0000256" key="2">
    <source>
        <dbReference type="ARBA" id="ARBA00022650"/>
    </source>
</evidence>
<comment type="function">
    <text evidence="5 6">Catalyzes the reduction of 1-pyrroline-5-carboxylate (PCA) to L-proline.</text>
</comment>
<evidence type="ECO:0000256" key="1">
    <source>
        <dbReference type="ARBA" id="ARBA00005525"/>
    </source>
</evidence>
<gene>
    <name evidence="6 12" type="primary">proC</name>
    <name evidence="12" type="ORF">RAK27_16865</name>
</gene>
<evidence type="ECO:0000256" key="9">
    <source>
        <dbReference type="RuleBase" id="RU003903"/>
    </source>
</evidence>
<dbReference type="GO" id="GO:0055129">
    <property type="term" value="P:L-proline biosynthetic process"/>
    <property type="evidence" value="ECO:0007669"/>
    <property type="project" value="UniProtKB-UniRule"/>
</dbReference>
<keyword evidence="3 6" id="KW-0521">NADP</keyword>
<dbReference type="EC" id="1.5.1.2" evidence="6 7"/>
<dbReference type="SUPFAM" id="SSF48179">
    <property type="entry name" value="6-phosphogluconate dehydrogenase C-terminal domain-like"/>
    <property type="match status" value="1"/>
</dbReference>
<dbReference type="PROSITE" id="PS00521">
    <property type="entry name" value="P5CR"/>
    <property type="match status" value="1"/>
</dbReference>
<dbReference type="GO" id="GO:0005737">
    <property type="term" value="C:cytoplasm"/>
    <property type="evidence" value="ECO:0007669"/>
    <property type="project" value="UniProtKB-SubCell"/>
</dbReference>
<dbReference type="InterPro" id="IPR053790">
    <property type="entry name" value="P5CR-like_CS"/>
</dbReference>
<protein>
    <recommendedName>
        <fullName evidence="6 7">Pyrroline-5-carboxylate reductase</fullName>
        <shortName evidence="6">P5C reductase</shortName>
        <shortName evidence="6">P5CR</shortName>
        <ecNumber evidence="6 7">1.5.1.2</ecNumber>
    </recommendedName>
    <alternativeName>
        <fullName evidence="6">PCA reductase</fullName>
    </alternativeName>
</protein>
<feature type="domain" description="Pyrroline-5-carboxylate reductase dimerisation" evidence="11">
    <location>
        <begin position="167"/>
        <end position="266"/>
    </location>
</feature>
<dbReference type="InterPro" id="IPR028939">
    <property type="entry name" value="P5C_Rdtase_cat_N"/>
</dbReference>
<reference evidence="12" key="1">
    <citation type="submission" date="2023-08" db="EMBL/GenBank/DDBJ databases">
        <title>Genomic characterization of piscicolin 126 produced by Carnobacterium maltaromaticum CM22 strain isolated from salmon (Salmo salar).</title>
        <authorList>
            <person name="Gonzalez-Gragera E."/>
            <person name="Garcia-Lopez J.D."/>
            <person name="Teso-Perez C."/>
            <person name="Gimenez-Hernandez I."/>
            <person name="Peralta-Sanchez J.M."/>
            <person name="Valdivia E."/>
            <person name="Montalban-Lopez M."/>
            <person name="Martin-Platero A.M."/>
            <person name="Banos A."/>
            <person name="Martinez-Bueno M."/>
        </authorList>
    </citation>
    <scope>NUCLEOTIDE SEQUENCE</scope>
    <source>
        <strain evidence="12">CM22</strain>
    </source>
</reference>
<comment type="pathway">
    <text evidence="6 9">Amino-acid biosynthesis; L-proline biosynthesis; L-proline from L-glutamate 5-semialdehyde: step 1/1.</text>
</comment>
<dbReference type="Proteomes" id="UP001290462">
    <property type="component" value="Unassembled WGS sequence"/>
</dbReference>
<comment type="subcellular location">
    <subcellularLocation>
        <location evidence="6">Cytoplasm</location>
    </subcellularLocation>
</comment>
<dbReference type="RefSeq" id="WP_135054807.1">
    <property type="nucleotide sequence ID" value="NZ_CP185245.1"/>
</dbReference>
<dbReference type="PANTHER" id="PTHR11645:SF0">
    <property type="entry name" value="PYRROLINE-5-CARBOXYLATE REDUCTASE 3"/>
    <property type="match status" value="1"/>
</dbReference>
<evidence type="ECO:0000256" key="7">
    <source>
        <dbReference type="NCBIfam" id="TIGR00112"/>
    </source>
</evidence>
<comment type="similarity">
    <text evidence="1 6 9">Belongs to the pyrroline-5-carboxylate reductase family.</text>
</comment>
<organism evidence="12 13">
    <name type="scientific">Carnobacterium maltaromaticum</name>
    <name type="common">Carnobacterium piscicola</name>
    <dbReference type="NCBI Taxonomy" id="2751"/>
    <lineage>
        <taxon>Bacteria</taxon>
        <taxon>Bacillati</taxon>
        <taxon>Bacillota</taxon>
        <taxon>Bacilli</taxon>
        <taxon>Lactobacillales</taxon>
        <taxon>Carnobacteriaceae</taxon>
        <taxon>Carnobacterium</taxon>
    </lineage>
</organism>
<evidence type="ECO:0000256" key="8">
    <source>
        <dbReference type="PIRSR" id="PIRSR000193-1"/>
    </source>
</evidence>
<dbReference type="Gene3D" id="1.10.3730.10">
    <property type="entry name" value="ProC C-terminal domain-like"/>
    <property type="match status" value="1"/>
</dbReference>
<dbReference type="InterPro" id="IPR008927">
    <property type="entry name" value="6-PGluconate_DH-like_C_sf"/>
</dbReference>
<dbReference type="PANTHER" id="PTHR11645">
    <property type="entry name" value="PYRROLINE-5-CARBOXYLATE REDUCTASE"/>
    <property type="match status" value="1"/>
</dbReference>
<feature type="domain" description="Pyrroline-5-carboxylate reductase catalytic N-terminal" evidence="10">
    <location>
        <begin position="10"/>
        <end position="104"/>
    </location>
</feature>
<dbReference type="SUPFAM" id="SSF51735">
    <property type="entry name" value="NAD(P)-binding Rossmann-fold domains"/>
    <property type="match status" value="1"/>
</dbReference>
<comment type="catalytic activity">
    <reaction evidence="6 9">
        <text>L-proline + NADP(+) = (S)-1-pyrroline-5-carboxylate + NADPH + 2 H(+)</text>
        <dbReference type="Rhea" id="RHEA:14109"/>
        <dbReference type="ChEBI" id="CHEBI:15378"/>
        <dbReference type="ChEBI" id="CHEBI:17388"/>
        <dbReference type="ChEBI" id="CHEBI:57783"/>
        <dbReference type="ChEBI" id="CHEBI:58349"/>
        <dbReference type="ChEBI" id="CHEBI:60039"/>
        <dbReference type="EC" id="1.5.1.2"/>
    </reaction>
</comment>
<dbReference type="GO" id="GO:0004735">
    <property type="term" value="F:pyrroline-5-carboxylate reductase activity"/>
    <property type="evidence" value="ECO:0007669"/>
    <property type="project" value="UniProtKB-UniRule"/>
</dbReference>
<evidence type="ECO:0000313" key="12">
    <source>
        <dbReference type="EMBL" id="MDZ5760312.1"/>
    </source>
</evidence>
<evidence type="ECO:0000259" key="10">
    <source>
        <dbReference type="Pfam" id="PF03807"/>
    </source>
</evidence>
<keyword evidence="4 6" id="KW-0560">Oxidoreductase</keyword>
<dbReference type="InterPro" id="IPR029036">
    <property type="entry name" value="P5CR_dimer"/>
</dbReference>
<dbReference type="Pfam" id="PF14748">
    <property type="entry name" value="P5CR_dimer"/>
    <property type="match status" value="1"/>
</dbReference>
<keyword evidence="6" id="KW-0963">Cytoplasm</keyword>
<evidence type="ECO:0000313" key="13">
    <source>
        <dbReference type="Proteomes" id="UP001290462"/>
    </source>
</evidence>
<evidence type="ECO:0000256" key="6">
    <source>
        <dbReference type="HAMAP-Rule" id="MF_01925"/>
    </source>
</evidence>
<evidence type="ECO:0000256" key="5">
    <source>
        <dbReference type="ARBA" id="ARBA00058118"/>
    </source>
</evidence>
<dbReference type="Gene3D" id="3.40.50.720">
    <property type="entry name" value="NAD(P)-binding Rossmann-like Domain"/>
    <property type="match status" value="1"/>
</dbReference>
<dbReference type="EMBL" id="JAVBVO010000005">
    <property type="protein sequence ID" value="MDZ5760312.1"/>
    <property type="molecule type" value="Genomic_DNA"/>
</dbReference>
<feature type="binding site" evidence="8">
    <location>
        <position position="62"/>
    </location>
    <ligand>
        <name>NADPH</name>
        <dbReference type="ChEBI" id="CHEBI:57783"/>
    </ligand>
</feature>
<name>A0AAW9JUV1_CARML</name>
<comment type="catalytic activity">
    <reaction evidence="6">
        <text>L-proline + NAD(+) = (S)-1-pyrroline-5-carboxylate + NADH + 2 H(+)</text>
        <dbReference type="Rhea" id="RHEA:14105"/>
        <dbReference type="ChEBI" id="CHEBI:15378"/>
        <dbReference type="ChEBI" id="CHEBI:17388"/>
        <dbReference type="ChEBI" id="CHEBI:57540"/>
        <dbReference type="ChEBI" id="CHEBI:57945"/>
        <dbReference type="ChEBI" id="CHEBI:60039"/>
        <dbReference type="EC" id="1.5.1.2"/>
    </reaction>
</comment>
<comment type="caution">
    <text evidence="12">The sequence shown here is derived from an EMBL/GenBank/DDBJ whole genome shotgun (WGS) entry which is preliminary data.</text>
</comment>
<dbReference type="Pfam" id="PF03807">
    <property type="entry name" value="F420_oxidored"/>
    <property type="match status" value="1"/>
</dbReference>
<keyword evidence="2 6" id="KW-0641">Proline biosynthesis</keyword>